<gene>
    <name evidence="1" type="ORF">EDD66_10671</name>
</gene>
<evidence type="ECO:0000313" key="1">
    <source>
        <dbReference type="EMBL" id="ROR27376.1"/>
    </source>
</evidence>
<dbReference type="AlphaFoldDB" id="A0A3N1XL27"/>
<accession>A0A3N1XL27</accession>
<protein>
    <submittedName>
        <fullName evidence="1">Uncharacterized protein</fullName>
    </submittedName>
</protein>
<comment type="caution">
    <text evidence="1">The sequence shown here is derived from an EMBL/GenBank/DDBJ whole genome shotgun (WGS) entry which is preliminary data.</text>
</comment>
<sequence length="55" mass="6561">MNKNLSYEELWQKYQYALDDISAPQCYLKESHKETDTWQKYADYLEGLLIEAGLL</sequence>
<organism evidence="1 2">
    <name type="scientific">Mobilisporobacter senegalensis</name>
    <dbReference type="NCBI Taxonomy" id="1329262"/>
    <lineage>
        <taxon>Bacteria</taxon>
        <taxon>Bacillati</taxon>
        <taxon>Bacillota</taxon>
        <taxon>Clostridia</taxon>
        <taxon>Lachnospirales</taxon>
        <taxon>Lachnospiraceae</taxon>
        <taxon>Mobilisporobacter</taxon>
    </lineage>
</organism>
<name>A0A3N1XL27_9FIRM</name>
<evidence type="ECO:0000313" key="2">
    <source>
        <dbReference type="Proteomes" id="UP000273083"/>
    </source>
</evidence>
<dbReference type="Proteomes" id="UP000273083">
    <property type="component" value="Unassembled WGS sequence"/>
</dbReference>
<keyword evidence="2" id="KW-1185">Reference proteome</keyword>
<proteinExistence type="predicted"/>
<dbReference type="EMBL" id="RJVG01000006">
    <property type="protein sequence ID" value="ROR27376.1"/>
    <property type="molecule type" value="Genomic_DNA"/>
</dbReference>
<reference evidence="1 2" key="1">
    <citation type="submission" date="2018-11" db="EMBL/GenBank/DDBJ databases">
        <title>Genomic Encyclopedia of Type Strains, Phase IV (KMG-IV): sequencing the most valuable type-strain genomes for metagenomic binning, comparative biology and taxonomic classification.</title>
        <authorList>
            <person name="Goeker M."/>
        </authorList>
    </citation>
    <scope>NUCLEOTIDE SEQUENCE [LARGE SCALE GENOMIC DNA]</scope>
    <source>
        <strain evidence="1 2">DSM 26537</strain>
    </source>
</reference>
<dbReference type="RefSeq" id="WP_170164332.1">
    <property type="nucleotide sequence ID" value="NZ_RJVG01000006.1"/>
</dbReference>